<comment type="caution">
    <text evidence="7">The sequence shown here is derived from an EMBL/GenBank/DDBJ whole genome shotgun (WGS) entry which is preliminary data.</text>
</comment>
<dbReference type="PROSITE" id="PS00862">
    <property type="entry name" value="OX2_COVAL_FAD"/>
    <property type="match status" value="1"/>
</dbReference>
<accession>A0A543D9U1</accession>
<dbReference type="AlphaFoldDB" id="A0A543D9U1"/>
<keyword evidence="8" id="KW-1185">Reference proteome</keyword>
<evidence type="ECO:0000256" key="5">
    <source>
        <dbReference type="ARBA" id="ARBA00023002"/>
    </source>
</evidence>
<dbReference type="Gene3D" id="3.30.43.10">
    <property type="entry name" value="Uridine Diphospho-n-acetylenolpyruvylglucosamine Reductase, domain 2"/>
    <property type="match status" value="1"/>
</dbReference>
<evidence type="ECO:0000256" key="1">
    <source>
        <dbReference type="ARBA" id="ARBA00001974"/>
    </source>
</evidence>
<evidence type="ECO:0000256" key="3">
    <source>
        <dbReference type="ARBA" id="ARBA00022630"/>
    </source>
</evidence>
<dbReference type="Gene3D" id="3.30.465.10">
    <property type="match status" value="1"/>
</dbReference>
<proteinExistence type="inferred from homology"/>
<dbReference type="GO" id="GO:0071949">
    <property type="term" value="F:FAD binding"/>
    <property type="evidence" value="ECO:0007669"/>
    <property type="project" value="InterPro"/>
</dbReference>
<keyword evidence="3" id="KW-0285">Flavoprotein</keyword>
<evidence type="ECO:0000259" key="6">
    <source>
        <dbReference type="PROSITE" id="PS51387"/>
    </source>
</evidence>
<sequence>MRAAVVELAAGLRNAGVGEVVTPSDPDYDVCRRVWNAAVDRRPAAIARCRTVDEVVAAVTVARDRGLPISVRGGGHGIAGQAVADDALLLDLSQMRDVAVDPQRRLARVGPGVTWAELDRATCAHGLATTGADVSSVGVIGTALVGGCGWLHRRDGLTCDRVRRMQVVTADAELREVSADAEPDLWWALRSGGGGLAVVTSAELALGEVRDVYAGTVLYPARDAAVVLDGYRRVCDQAPDELSLQAALLRWPPGAPQGPPVVAVSVAWFGPAERAVEAVAPARRLGTAELDLVRPLSYVELQGQSEQAFPAGYGTATGTEWLRELDHATIGALVAAAERMPTPVSMISLHQLGGAMGRVDDDATAFGGRRAEQHLAVFSCWPPGGSPRPSRRWAAETIESVAASSAGGPYLALLDVGAGPERVRRAFPRAAHERLLEVKRRHDPADLFRFGHGFSPEWYADAG</sequence>
<dbReference type="Proteomes" id="UP000315677">
    <property type="component" value="Unassembled WGS sequence"/>
</dbReference>
<evidence type="ECO:0000313" key="8">
    <source>
        <dbReference type="Proteomes" id="UP000315677"/>
    </source>
</evidence>
<keyword evidence="5" id="KW-0560">Oxidoreductase</keyword>
<dbReference type="InterPro" id="IPR006094">
    <property type="entry name" value="Oxid_FAD_bind_N"/>
</dbReference>
<gene>
    <name evidence="7" type="ORF">FB558_6357</name>
</gene>
<dbReference type="Pfam" id="PF01565">
    <property type="entry name" value="FAD_binding_4"/>
    <property type="match status" value="1"/>
</dbReference>
<feature type="domain" description="FAD-binding PCMH-type" evidence="6">
    <location>
        <begin position="39"/>
        <end position="209"/>
    </location>
</feature>
<dbReference type="Gene3D" id="3.40.462.20">
    <property type="match status" value="1"/>
</dbReference>
<evidence type="ECO:0000313" key="7">
    <source>
        <dbReference type="EMBL" id="TQM06113.1"/>
    </source>
</evidence>
<dbReference type="PANTHER" id="PTHR42973:SF39">
    <property type="entry name" value="FAD-BINDING PCMH-TYPE DOMAIN-CONTAINING PROTEIN"/>
    <property type="match status" value="1"/>
</dbReference>
<dbReference type="PANTHER" id="PTHR42973">
    <property type="entry name" value="BINDING OXIDOREDUCTASE, PUTATIVE (AFU_ORTHOLOGUE AFUA_1G17690)-RELATED"/>
    <property type="match status" value="1"/>
</dbReference>
<evidence type="ECO:0000256" key="4">
    <source>
        <dbReference type="ARBA" id="ARBA00022827"/>
    </source>
</evidence>
<organism evidence="7 8">
    <name type="scientific">Pseudonocardia kunmingensis</name>
    <dbReference type="NCBI Taxonomy" id="630975"/>
    <lineage>
        <taxon>Bacteria</taxon>
        <taxon>Bacillati</taxon>
        <taxon>Actinomycetota</taxon>
        <taxon>Actinomycetes</taxon>
        <taxon>Pseudonocardiales</taxon>
        <taxon>Pseudonocardiaceae</taxon>
        <taxon>Pseudonocardia</taxon>
    </lineage>
</organism>
<dbReference type="InterPro" id="IPR016169">
    <property type="entry name" value="FAD-bd_PCMH_sub2"/>
</dbReference>
<dbReference type="InterPro" id="IPR050416">
    <property type="entry name" value="FAD-linked_Oxidoreductase"/>
</dbReference>
<comment type="cofactor">
    <cofactor evidence="1">
        <name>FAD</name>
        <dbReference type="ChEBI" id="CHEBI:57692"/>
    </cofactor>
</comment>
<dbReference type="EMBL" id="VFPA01000004">
    <property type="protein sequence ID" value="TQM06113.1"/>
    <property type="molecule type" value="Genomic_DNA"/>
</dbReference>
<comment type="similarity">
    <text evidence="2">Belongs to the oxygen-dependent FAD-linked oxidoreductase family.</text>
</comment>
<dbReference type="RefSeq" id="WP_170231624.1">
    <property type="nucleotide sequence ID" value="NZ_VFPA01000004.1"/>
</dbReference>
<dbReference type="InterPro" id="IPR036318">
    <property type="entry name" value="FAD-bd_PCMH-like_sf"/>
</dbReference>
<dbReference type="InterPro" id="IPR016167">
    <property type="entry name" value="FAD-bd_PCMH_sub1"/>
</dbReference>
<protein>
    <submittedName>
        <fullName evidence="7">FAD/FMN-containing dehydrogenase</fullName>
    </submittedName>
</protein>
<dbReference type="GO" id="GO:0016491">
    <property type="term" value="F:oxidoreductase activity"/>
    <property type="evidence" value="ECO:0007669"/>
    <property type="project" value="UniProtKB-KW"/>
</dbReference>
<name>A0A543D9U1_9PSEU</name>
<evidence type="ECO:0000256" key="2">
    <source>
        <dbReference type="ARBA" id="ARBA00005466"/>
    </source>
</evidence>
<dbReference type="PROSITE" id="PS51387">
    <property type="entry name" value="FAD_PCMH"/>
    <property type="match status" value="1"/>
</dbReference>
<dbReference type="InterPro" id="IPR006093">
    <property type="entry name" value="Oxy_OxRdtase_FAD_BS"/>
</dbReference>
<dbReference type="SUPFAM" id="SSF56176">
    <property type="entry name" value="FAD-binding/transporter-associated domain-like"/>
    <property type="match status" value="1"/>
</dbReference>
<reference evidence="7 8" key="1">
    <citation type="submission" date="2019-06" db="EMBL/GenBank/DDBJ databases">
        <title>Sequencing the genomes of 1000 actinobacteria strains.</title>
        <authorList>
            <person name="Klenk H.-P."/>
        </authorList>
    </citation>
    <scope>NUCLEOTIDE SEQUENCE [LARGE SCALE GENOMIC DNA]</scope>
    <source>
        <strain evidence="7 8">DSM 45301</strain>
    </source>
</reference>
<keyword evidence="4" id="KW-0274">FAD</keyword>
<dbReference type="InterPro" id="IPR016166">
    <property type="entry name" value="FAD-bd_PCMH"/>
</dbReference>